<dbReference type="EMBL" id="JAAVXB010000011">
    <property type="protein sequence ID" value="NKF23980.1"/>
    <property type="molecule type" value="Genomic_DNA"/>
</dbReference>
<name>A0A969WDB1_9GAMM</name>
<evidence type="ECO:0000313" key="2">
    <source>
        <dbReference type="EMBL" id="NKF23980.1"/>
    </source>
</evidence>
<reference evidence="2" key="1">
    <citation type="submission" date="2020-03" db="EMBL/GenBank/DDBJ databases">
        <title>Solimonas marina sp. nov., isolated from deep seawater of the Pacific Ocean.</title>
        <authorList>
            <person name="Liu X."/>
            <person name="Lai Q."/>
            <person name="Sun F."/>
            <person name="Gai Y."/>
            <person name="Li G."/>
            <person name="Shao Z."/>
        </authorList>
    </citation>
    <scope>NUCLEOTIDE SEQUENCE</scope>
    <source>
        <strain evidence="2">C16B3</strain>
    </source>
</reference>
<feature type="signal peptide" evidence="1">
    <location>
        <begin position="1"/>
        <end position="18"/>
    </location>
</feature>
<feature type="chain" id="PRO_5037731068" evidence="1">
    <location>
        <begin position="19"/>
        <end position="113"/>
    </location>
</feature>
<proteinExistence type="predicted"/>
<dbReference type="Proteomes" id="UP000653472">
    <property type="component" value="Unassembled WGS sequence"/>
</dbReference>
<comment type="caution">
    <text evidence="2">The sequence shown here is derived from an EMBL/GenBank/DDBJ whole genome shotgun (WGS) entry which is preliminary data.</text>
</comment>
<sequence>MRCLAFIGLLLSACIAQAAPERHQHGGAQHHYVYYPGKQLYFAPERQMWFWRDGDDWASGGTLPLIYQQYTHGGYSVYLDVDKPYEAQAQVDTDYRHHRLQPFHYDGRADKSH</sequence>
<protein>
    <submittedName>
        <fullName evidence="2">Uncharacterized protein</fullName>
    </submittedName>
</protein>
<dbReference type="RefSeq" id="WP_168149309.1">
    <property type="nucleotide sequence ID" value="NZ_JAAVXB010000011.1"/>
</dbReference>
<accession>A0A969WDB1</accession>
<keyword evidence="1" id="KW-0732">Signal</keyword>
<gene>
    <name evidence="2" type="ORF">G7Y82_16830</name>
</gene>
<evidence type="ECO:0000256" key="1">
    <source>
        <dbReference type="SAM" id="SignalP"/>
    </source>
</evidence>
<keyword evidence="3" id="KW-1185">Reference proteome</keyword>
<evidence type="ECO:0000313" key="3">
    <source>
        <dbReference type="Proteomes" id="UP000653472"/>
    </source>
</evidence>
<organism evidence="2 3">
    <name type="scientific">Solimonas marina</name>
    <dbReference type="NCBI Taxonomy" id="2714601"/>
    <lineage>
        <taxon>Bacteria</taxon>
        <taxon>Pseudomonadati</taxon>
        <taxon>Pseudomonadota</taxon>
        <taxon>Gammaproteobacteria</taxon>
        <taxon>Nevskiales</taxon>
        <taxon>Nevskiaceae</taxon>
        <taxon>Solimonas</taxon>
    </lineage>
</organism>
<dbReference type="AlphaFoldDB" id="A0A969WDB1"/>